<dbReference type="AlphaFoldDB" id="A0A7L4YNR2"/>
<evidence type="ECO:0000256" key="9">
    <source>
        <dbReference type="ARBA" id="ARBA00048501"/>
    </source>
</evidence>
<dbReference type="GO" id="GO:0004075">
    <property type="term" value="F:biotin carboxylase activity"/>
    <property type="evidence" value="ECO:0007669"/>
    <property type="project" value="UniProtKB-EC"/>
</dbReference>
<comment type="function">
    <text evidence="10">Component of a biotin-dependent acyl-CoA carboxylase complex. This subunit catalyzes the ATP-dependent carboxylation of the biotin carried by the biotin carboxyl carrier (BCC) domain, resulting in the formation of carboxyl biotin. When associated with the beta1 subunit AccD1, is involved in branched amino-acid catabolism with methylcrotonyl coenzyme A as the substrate.</text>
</comment>
<dbReference type="RefSeq" id="WP_159544420.1">
    <property type="nucleotide sequence ID" value="NZ_CP047156.1"/>
</dbReference>
<keyword evidence="7" id="KW-0092">Biotin</keyword>
<dbReference type="Proteomes" id="UP000463857">
    <property type="component" value="Chromosome"/>
</dbReference>
<dbReference type="OrthoDB" id="9760256at2"/>
<dbReference type="FunCoup" id="A0A7L4YNR2">
    <property type="interactions" value="390"/>
</dbReference>
<dbReference type="SUPFAM" id="SSF51246">
    <property type="entry name" value="Rudiment single hybrid motif"/>
    <property type="match status" value="1"/>
</dbReference>
<dbReference type="PROSITE" id="PS50975">
    <property type="entry name" value="ATP_GRASP"/>
    <property type="match status" value="1"/>
</dbReference>
<accession>A0A7L4YNR2</accession>
<evidence type="ECO:0000256" key="10">
    <source>
        <dbReference type="ARBA" id="ARBA00053351"/>
    </source>
</evidence>
<dbReference type="GO" id="GO:0046872">
    <property type="term" value="F:metal ion binding"/>
    <property type="evidence" value="ECO:0007669"/>
    <property type="project" value="InterPro"/>
</dbReference>
<feature type="domain" description="Biotin carboxylation" evidence="16">
    <location>
        <begin position="1"/>
        <end position="477"/>
    </location>
</feature>
<dbReference type="CDD" id="cd06850">
    <property type="entry name" value="biotinyl_domain"/>
    <property type="match status" value="1"/>
</dbReference>
<proteinExistence type="predicted"/>
<comment type="cofactor">
    <cofactor evidence="1">
        <name>biotin</name>
        <dbReference type="ChEBI" id="CHEBI:57586"/>
    </cofactor>
</comment>
<dbReference type="FunFam" id="3.40.50.20:FF:000010">
    <property type="entry name" value="Propionyl-CoA carboxylase subunit alpha"/>
    <property type="match status" value="1"/>
</dbReference>
<evidence type="ECO:0000256" key="7">
    <source>
        <dbReference type="ARBA" id="ARBA00023267"/>
    </source>
</evidence>
<dbReference type="InterPro" id="IPR005479">
    <property type="entry name" value="CPAse_ATP-bd"/>
</dbReference>
<keyword evidence="4 13" id="KW-0547">Nucleotide-binding</keyword>
<dbReference type="InterPro" id="IPR011053">
    <property type="entry name" value="Single_hybrid_motif"/>
</dbReference>
<dbReference type="Pfam" id="PF00289">
    <property type="entry name" value="Biotin_carb_N"/>
    <property type="match status" value="1"/>
</dbReference>
<comment type="catalytic activity">
    <reaction evidence="9">
        <text>N(6)-biotinyl-L-lysyl-[protein] + hydrogencarbonate + ATP = N(6)-carboxybiotinyl-L-lysyl-[protein] + ADP + phosphate + H(+)</text>
        <dbReference type="Rhea" id="RHEA:13501"/>
        <dbReference type="Rhea" id="RHEA-COMP:10505"/>
        <dbReference type="Rhea" id="RHEA-COMP:10506"/>
        <dbReference type="ChEBI" id="CHEBI:15378"/>
        <dbReference type="ChEBI" id="CHEBI:17544"/>
        <dbReference type="ChEBI" id="CHEBI:30616"/>
        <dbReference type="ChEBI" id="CHEBI:43474"/>
        <dbReference type="ChEBI" id="CHEBI:83144"/>
        <dbReference type="ChEBI" id="CHEBI:83145"/>
        <dbReference type="ChEBI" id="CHEBI:456216"/>
        <dbReference type="EC" id="6.3.4.14"/>
    </reaction>
    <physiologicalReaction direction="left-to-right" evidence="9">
        <dbReference type="Rhea" id="RHEA:13502"/>
    </physiologicalReaction>
</comment>
<dbReference type="Gene3D" id="2.40.50.100">
    <property type="match status" value="1"/>
</dbReference>
<evidence type="ECO:0000256" key="1">
    <source>
        <dbReference type="ARBA" id="ARBA00001953"/>
    </source>
</evidence>
<reference evidence="17 18" key="1">
    <citation type="journal article" date="2018" name="Int. J. Syst. Evol. Microbiol.">
        <title>Epidermidibacterium keratini gen. nov., sp. nov., a member of the family Sporichthyaceae, isolated from keratin epidermis.</title>
        <authorList>
            <person name="Lee D.G."/>
            <person name="Trujillo M.E."/>
            <person name="Kang S."/>
            <person name="Nam J.J."/>
            <person name="Kim Y.J."/>
        </authorList>
    </citation>
    <scope>NUCLEOTIDE SEQUENCE [LARGE SCALE GENOMIC DNA]</scope>
    <source>
        <strain evidence="17 18">EPI-7</strain>
    </source>
</reference>
<dbReference type="PROSITE" id="PS50979">
    <property type="entry name" value="BC"/>
    <property type="match status" value="1"/>
</dbReference>
<name>A0A7L4YNR2_9ACTN</name>
<dbReference type="SMART" id="SM00878">
    <property type="entry name" value="Biotin_carb_C"/>
    <property type="match status" value="1"/>
</dbReference>
<protein>
    <recommendedName>
        <fullName evidence="12">Biotin-dependent 3-methylcrotonyl-coenzyme A carboxylase alpha1 subunit</fullName>
        <ecNumber evidence="2">6.3.4.14</ecNumber>
    </recommendedName>
</protein>
<dbReference type="PANTHER" id="PTHR18866">
    <property type="entry name" value="CARBOXYLASE:PYRUVATE/ACETYL-COA/PROPIONYL-COA CARBOXYLASE"/>
    <property type="match status" value="1"/>
</dbReference>
<dbReference type="Gene3D" id="3.30.470.20">
    <property type="entry name" value="ATP-grasp fold, B domain"/>
    <property type="match status" value="1"/>
</dbReference>
<dbReference type="Pfam" id="PF02786">
    <property type="entry name" value="CPSase_L_D2"/>
    <property type="match status" value="1"/>
</dbReference>
<dbReference type="PROSITE" id="PS00188">
    <property type="entry name" value="BIOTIN"/>
    <property type="match status" value="1"/>
</dbReference>
<dbReference type="KEGG" id="eke:EK0264_07795"/>
<dbReference type="SUPFAM" id="SSF52440">
    <property type="entry name" value="PreATP-grasp domain"/>
    <property type="match status" value="1"/>
</dbReference>
<dbReference type="InterPro" id="IPR001882">
    <property type="entry name" value="Biotin_BS"/>
</dbReference>
<dbReference type="PROSITE" id="PS50968">
    <property type="entry name" value="BIOTINYL_LIPOYL"/>
    <property type="match status" value="1"/>
</dbReference>
<dbReference type="InterPro" id="IPR048429">
    <property type="entry name" value="MCC_alpha_BT"/>
</dbReference>
<dbReference type="PANTHER" id="PTHR18866:SF33">
    <property type="entry name" value="METHYLCROTONOYL-COA CARBOXYLASE SUBUNIT ALPHA, MITOCHONDRIAL-RELATED"/>
    <property type="match status" value="1"/>
</dbReference>
<keyword evidence="18" id="KW-1185">Reference proteome</keyword>
<dbReference type="Pfam" id="PF21139">
    <property type="entry name" value="BT_MCC_alpha"/>
    <property type="match status" value="1"/>
</dbReference>
<dbReference type="InterPro" id="IPR011764">
    <property type="entry name" value="Biotin_carboxylation_dom"/>
</dbReference>
<dbReference type="PROSITE" id="PS00867">
    <property type="entry name" value="CPSASE_2"/>
    <property type="match status" value="1"/>
</dbReference>
<comment type="pathway">
    <text evidence="8">Amino-acid degradation; L-leucine degradation.</text>
</comment>
<dbReference type="GO" id="GO:0005524">
    <property type="term" value="F:ATP binding"/>
    <property type="evidence" value="ECO:0007669"/>
    <property type="project" value="UniProtKB-UniRule"/>
</dbReference>
<dbReference type="SUPFAM" id="SSF56059">
    <property type="entry name" value="Glutathione synthetase ATP-binding domain-like"/>
    <property type="match status" value="1"/>
</dbReference>
<dbReference type="EMBL" id="CP047156">
    <property type="protein sequence ID" value="QHC00187.1"/>
    <property type="molecule type" value="Genomic_DNA"/>
</dbReference>
<dbReference type="FunFam" id="2.40.50.100:FF:000003">
    <property type="entry name" value="Acetyl-CoA carboxylase biotin carboxyl carrier protein"/>
    <property type="match status" value="1"/>
</dbReference>
<evidence type="ECO:0000259" key="14">
    <source>
        <dbReference type="PROSITE" id="PS50968"/>
    </source>
</evidence>
<gene>
    <name evidence="17" type="ORF">EK0264_07795</name>
</gene>
<dbReference type="InterPro" id="IPR011054">
    <property type="entry name" value="Rudment_hybrid_motif"/>
</dbReference>
<feature type="domain" description="Lipoyl-binding" evidence="14">
    <location>
        <begin position="617"/>
        <end position="695"/>
    </location>
</feature>
<comment type="subunit">
    <text evidence="11">The biotin-dependent acyl-CoA carboxylase complex is composed of AccA1, which contains the biotin carboxylase (BC) and biotin carboxyl carrier protein (BCCP) domains, and AccD1, which contains the carboxyl transferase (CT) domain. The AccA1/AccD1 complex forms a dodecamer.</text>
</comment>
<dbReference type="Pfam" id="PF00364">
    <property type="entry name" value="Biotin_lipoyl"/>
    <property type="match status" value="1"/>
</dbReference>
<evidence type="ECO:0000259" key="15">
    <source>
        <dbReference type="PROSITE" id="PS50975"/>
    </source>
</evidence>
<dbReference type="InterPro" id="IPR000089">
    <property type="entry name" value="Biotin_lipoyl"/>
</dbReference>
<dbReference type="InterPro" id="IPR005482">
    <property type="entry name" value="Biotin_COase_C"/>
</dbReference>
<dbReference type="InParanoid" id="A0A7L4YNR2"/>
<evidence type="ECO:0000256" key="11">
    <source>
        <dbReference type="ARBA" id="ARBA00065901"/>
    </source>
</evidence>
<organism evidence="17 18">
    <name type="scientific">Epidermidibacterium keratini</name>
    <dbReference type="NCBI Taxonomy" id="1891644"/>
    <lineage>
        <taxon>Bacteria</taxon>
        <taxon>Bacillati</taxon>
        <taxon>Actinomycetota</taxon>
        <taxon>Actinomycetes</taxon>
        <taxon>Sporichthyales</taxon>
        <taxon>Sporichthyaceae</taxon>
        <taxon>Epidermidibacterium</taxon>
    </lineage>
</organism>
<dbReference type="InterPro" id="IPR016185">
    <property type="entry name" value="PreATP-grasp_dom_sf"/>
</dbReference>
<keyword evidence="5 13" id="KW-0067">ATP-binding</keyword>
<evidence type="ECO:0000256" key="3">
    <source>
        <dbReference type="ARBA" id="ARBA00022598"/>
    </source>
</evidence>
<dbReference type="InterPro" id="IPR011761">
    <property type="entry name" value="ATP-grasp"/>
</dbReference>
<evidence type="ECO:0000256" key="13">
    <source>
        <dbReference type="PROSITE-ProRule" id="PRU00409"/>
    </source>
</evidence>
<evidence type="ECO:0000259" key="16">
    <source>
        <dbReference type="PROSITE" id="PS50979"/>
    </source>
</evidence>
<evidence type="ECO:0000256" key="6">
    <source>
        <dbReference type="ARBA" id="ARBA00022946"/>
    </source>
</evidence>
<sequence>MFDKVLIANRGEIACRIIRTLDELGIESVAVYSDADRDAKHVGMATEAVHLGPTNARESYLNIDKVIAAAKDTGAQAIHPGYGFLAENAAFAQACADAGIVFIGPSASAIETMGDKISAKNTVSAAGVPVVPGKSEPGMTDDDLVAAAQDVGFPVLIKPSAGGGGKGMYVVEDEKSLRSSVESARREAASSFGDDTLFIERYVNDPRHIEVQVLADNHGNTIHLGERECSLQRRHQKIIEEAPSPLLDEQTRARIGQAAVDTAASVDYSGAGTVEFIVSADRPDEFFFMEMNTRLQVEHPVTEMVTGVDLVEQQLRVASGEKLSLTQDDIKLTGHAIEARVYAENPDRDFLPTGGKVLELDEATDWVEGTEFDVAVLTEDGELVERLLTPNAPDGSVRVDTSLLDGLDVATTYDPMISKVIVHGDDRGDALRRLDDVLADYVVFGVVTNVNFLRALINHPAVQSGDLDTGLVGRELDNLVKQPVPLEIMAAFAARQLVPADASALPTADPWTDISGWRASRERPWQRRQVRGPDGSAIVIDFRPEADWGGWEPFGFEMRIGEQAHDVVVESYADGADVDLTVDGADLATTVLMLPSEDSLWIHDPDGTYAFQNVEPEAQLGGAAASGEVRSPMPGTVIAVRTEPGAEVAEGDPLVVVEAMKMEHVLTAPIAGVVGDFEAAVGAQVAVDELLMTVEEA</sequence>
<dbReference type="PROSITE" id="PS00866">
    <property type="entry name" value="CPSASE_1"/>
    <property type="match status" value="1"/>
</dbReference>
<dbReference type="FunFam" id="3.30.1490.20:FF:000003">
    <property type="entry name" value="acetyl-CoA carboxylase isoform X1"/>
    <property type="match status" value="1"/>
</dbReference>
<dbReference type="SUPFAM" id="SSF51230">
    <property type="entry name" value="Single hybrid motif"/>
    <property type="match status" value="1"/>
</dbReference>
<dbReference type="Pfam" id="PF02785">
    <property type="entry name" value="Biotin_carb_C"/>
    <property type="match status" value="1"/>
</dbReference>
<feature type="domain" description="ATP-grasp" evidence="15">
    <location>
        <begin position="120"/>
        <end position="319"/>
    </location>
</feature>
<evidence type="ECO:0000313" key="17">
    <source>
        <dbReference type="EMBL" id="QHC00187.1"/>
    </source>
</evidence>
<dbReference type="InterPro" id="IPR050856">
    <property type="entry name" value="Biotin_carboxylase_complex"/>
</dbReference>
<evidence type="ECO:0000313" key="18">
    <source>
        <dbReference type="Proteomes" id="UP000463857"/>
    </source>
</evidence>
<dbReference type="EC" id="6.3.4.14" evidence="2"/>
<dbReference type="InterPro" id="IPR005481">
    <property type="entry name" value="BC-like_N"/>
</dbReference>
<keyword evidence="6" id="KW-0809">Transit peptide</keyword>
<evidence type="ECO:0000256" key="4">
    <source>
        <dbReference type="ARBA" id="ARBA00022741"/>
    </source>
</evidence>
<evidence type="ECO:0000256" key="8">
    <source>
        <dbReference type="ARBA" id="ARBA00046317"/>
    </source>
</evidence>
<evidence type="ECO:0000256" key="12">
    <source>
        <dbReference type="ARBA" id="ARBA00074050"/>
    </source>
</evidence>
<evidence type="ECO:0000256" key="2">
    <source>
        <dbReference type="ARBA" id="ARBA00013263"/>
    </source>
</evidence>
<evidence type="ECO:0000256" key="5">
    <source>
        <dbReference type="ARBA" id="ARBA00022840"/>
    </source>
</evidence>
<keyword evidence="3" id="KW-0436">Ligase</keyword>
<dbReference type="FunFam" id="3.30.470.20:FF:000028">
    <property type="entry name" value="Methylcrotonoyl-CoA carboxylase subunit alpha, mitochondrial"/>
    <property type="match status" value="1"/>
</dbReference>